<sequence>VEVEIETPAVECEPCKAAAKRFLAKMQARKAAPEPVTEPPVPDELVLQPEPVTEPE</sequence>
<name>X1RDB6_9ZZZZ</name>
<protein>
    <submittedName>
        <fullName evidence="2">Uncharacterized protein</fullName>
    </submittedName>
</protein>
<accession>X1RDB6</accession>
<comment type="caution">
    <text evidence="2">The sequence shown here is derived from an EMBL/GenBank/DDBJ whole genome shotgun (WGS) entry which is preliminary data.</text>
</comment>
<dbReference type="AlphaFoldDB" id="X1RDB6"/>
<feature type="non-terminal residue" evidence="2">
    <location>
        <position position="1"/>
    </location>
</feature>
<proteinExistence type="predicted"/>
<gene>
    <name evidence="2" type="ORF">S06H3_61559</name>
</gene>
<dbReference type="EMBL" id="BARV01040393">
    <property type="protein sequence ID" value="GAI53584.1"/>
    <property type="molecule type" value="Genomic_DNA"/>
</dbReference>
<evidence type="ECO:0000256" key="1">
    <source>
        <dbReference type="SAM" id="MobiDB-lite"/>
    </source>
</evidence>
<organism evidence="2">
    <name type="scientific">marine sediment metagenome</name>
    <dbReference type="NCBI Taxonomy" id="412755"/>
    <lineage>
        <taxon>unclassified sequences</taxon>
        <taxon>metagenomes</taxon>
        <taxon>ecological metagenomes</taxon>
    </lineage>
</organism>
<reference evidence="2" key="1">
    <citation type="journal article" date="2014" name="Front. Microbiol.">
        <title>High frequency of phylogenetically diverse reductive dehalogenase-homologous genes in deep subseafloor sedimentary metagenomes.</title>
        <authorList>
            <person name="Kawai M."/>
            <person name="Futagami T."/>
            <person name="Toyoda A."/>
            <person name="Takaki Y."/>
            <person name="Nishi S."/>
            <person name="Hori S."/>
            <person name="Arai W."/>
            <person name="Tsubouchi T."/>
            <person name="Morono Y."/>
            <person name="Uchiyama I."/>
            <person name="Ito T."/>
            <person name="Fujiyama A."/>
            <person name="Inagaki F."/>
            <person name="Takami H."/>
        </authorList>
    </citation>
    <scope>NUCLEOTIDE SEQUENCE</scope>
    <source>
        <strain evidence="2">Expedition CK06-06</strain>
    </source>
</reference>
<feature type="region of interest" description="Disordered" evidence="1">
    <location>
        <begin position="28"/>
        <end position="56"/>
    </location>
</feature>
<evidence type="ECO:0000313" key="2">
    <source>
        <dbReference type="EMBL" id="GAI53584.1"/>
    </source>
</evidence>